<evidence type="ECO:0000313" key="3">
    <source>
        <dbReference type="EMBL" id="MBM7561414.1"/>
    </source>
</evidence>
<dbReference type="InterPro" id="IPR001119">
    <property type="entry name" value="SLH_dom"/>
</dbReference>
<reference evidence="3 4" key="1">
    <citation type="submission" date="2021-01" db="EMBL/GenBank/DDBJ databases">
        <title>Genomic Encyclopedia of Type Strains, Phase IV (KMG-IV): sequencing the most valuable type-strain genomes for metagenomic binning, comparative biology and taxonomic classification.</title>
        <authorList>
            <person name="Goeker M."/>
        </authorList>
    </citation>
    <scope>NUCLEOTIDE SEQUENCE [LARGE SCALE GENOMIC DNA]</scope>
    <source>
        <strain evidence="3 4">DSM 24436</strain>
    </source>
</reference>
<feature type="domain" description="SLH" evidence="2">
    <location>
        <begin position="334"/>
        <end position="397"/>
    </location>
</feature>
<feature type="domain" description="SLH" evidence="2">
    <location>
        <begin position="461"/>
        <end position="516"/>
    </location>
</feature>
<evidence type="ECO:0000259" key="2">
    <source>
        <dbReference type="PROSITE" id="PS51272"/>
    </source>
</evidence>
<sequence>MNKILIAVIILVFVSAVPVFAGEVETLEVAYNATAGEVTVQGTASTLEKGVLVIEILDPSGSLLYFGTTSVDILNAFQLSVEVGDLRSGVYTVRCADYTGGTYTSQTFTVSRPVVEVDDGVVDQEFVGPTVSKTEDEATINLIASEDENGVEKVSVADDLIEEMLKSNPKDIVVKIKTLTGSSGELMVDFSGDALEQMLDAEIEHLTIETDFGSMEVDLDLFRNMDEQSGDLQIRMTQVLSNELTDAQRQVVGNRPVIDFAIFRGEENITDFSIPVQVKVPYTLANFENQNQVVVYYITDGGELKIVPNGYFDSETKTVQFETNHFSSFALGYNPIVFEDVPVFAWYAEAVDFTSAREIVKGIGLNQFDPHGRLTRGQFITMLMRTYGVQPSASTDNFTDAGDTFYTGYLAAAKELGLTNGVGENRFEPERLITREEMFTLIYKAISRFGLLEVSGSDQALEVFEDYKNVSDWAQKAISDLTEMGLVEGNEKGQLQPFGEASRAEMVALIQRILKR</sequence>
<dbReference type="RefSeq" id="WP_204662902.1">
    <property type="nucleotide sequence ID" value="NZ_JAFBDT010000005.1"/>
</dbReference>
<organism evidence="3 4">
    <name type="scientific">Fusibacter tunisiensis</name>
    <dbReference type="NCBI Taxonomy" id="1008308"/>
    <lineage>
        <taxon>Bacteria</taxon>
        <taxon>Bacillati</taxon>
        <taxon>Bacillota</taxon>
        <taxon>Clostridia</taxon>
        <taxon>Eubacteriales</taxon>
        <taxon>Eubacteriales Family XII. Incertae Sedis</taxon>
        <taxon>Fusibacter</taxon>
    </lineage>
</organism>
<keyword evidence="1" id="KW-0677">Repeat</keyword>
<accession>A0ABS2MPT0</accession>
<proteinExistence type="predicted"/>
<dbReference type="EMBL" id="JAFBDT010000005">
    <property type="protein sequence ID" value="MBM7561414.1"/>
    <property type="molecule type" value="Genomic_DNA"/>
</dbReference>
<name>A0ABS2MPT0_9FIRM</name>
<gene>
    <name evidence="3" type="ORF">JOC49_000934</name>
</gene>
<feature type="domain" description="SLH" evidence="2">
    <location>
        <begin position="398"/>
        <end position="456"/>
    </location>
</feature>
<dbReference type="Pfam" id="PF00395">
    <property type="entry name" value="SLH"/>
    <property type="match status" value="3"/>
</dbReference>
<evidence type="ECO:0000256" key="1">
    <source>
        <dbReference type="ARBA" id="ARBA00022737"/>
    </source>
</evidence>
<protein>
    <recommendedName>
        <fullName evidence="2">SLH domain-containing protein</fullName>
    </recommendedName>
</protein>
<keyword evidence="4" id="KW-1185">Reference proteome</keyword>
<evidence type="ECO:0000313" key="4">
    <source>
        <dbReference type="Proteomes" id="UP000767854"/>
    </source>
</evidence>
<dbReference type="Proteomes" id="UP000767854">
    <property type="component" value="Unassembled WGS sequence"/>
</dbReference>
<comment type="caution">
    <text evidence="3">The sequence shown here is derived from an EMBL/GenBank/DDBJ whole genome shotgun (WGS) entry which is preliminary data.</text>
</comment>
<dbReference type="PROSITE" id="PS51272">
    <property type="entry name" value="SLH"/>
    <property type="match status" value="3"/>
</dbReference>